<gene>
    <name evidence="2" type="ORF">PIB30_052242</name>
</gene>
<feature type="region of interest" description="Disordered" evidence="1">
    <location>
        <begin position="26"/>
        <end position="88"/>
    </location>
</feature>
<accession>A0ABU6THV0</accession>
<proteinExistence type="predicted"/>
<organism evidence="2 3">
    <name type="scientific">Stylosanthes scabra</name>
    <dbReference type="NCBI Taxonomy" id="79078"/>
    <lineage>
        <taxon>Eukaryota</taxon>
        <taxon>Viridiplantae</taxon>
        <taxon>Streptophyta</taxon>
        <taxon>Embryophyta</taxon>
        <taxon>Tracheophyta</taxon>
        <taxon>Spermatophyta</taxon>
        <taxon>Magnoliopsida</taxon>
        <taxon>eudicotyledons</taxon>
        <taxon>Gunneridae</taxon>
        <taxon>Pentapetalae</taxon>
        <taxon>rosids</taxon>
        <taxon>fabids</taxon>
        <taxon>Fabales</taxon>
        <taxon>Fabaceae</taxon>
        <taxon>Papilionoideae</taxon>
        <taxon>50 kb inversion clade</taxon>
        <taxon>dalbergioids sensu lato</taxon>
        <taxon>Dalbergieae</taxon>
        <taxon>Pterocarpus clade</taxon>
        <taxon>Stylosanthes</taxon>
    </lineage>
</organism>
<protein>
    <submittedName>
        <fullName evidence="2">Uncharacterized protein</fullName>
    </submittedName>
</protein>
<sequence length="135" mass="15051">MFDSFDTISLGRDDIANIIVEGLVVVPSQPPHNENEDVQPGHDHEARNDDQPEHDHHETEDAAGLEVEGVAVEVPHVMEDNVQEEEKSEPLAVIIPLEHEDQPKMATEGPSEHTEPEKQTGEHTEVDLKAINMEM</sequence>
<name>A0ABU6THV0_9FABA</name>
<feature type="compositionally biased region" description="Low complexity" evidence="1">
    <location>
        <begin position="62"/>
        <end position="74"/>
    </location>
</feature>
<evidence type="ECO:0000256" key="1">
    <source>
        <dbReference type="SAM" id="MobiDB-lite"/>
    </source>
</evidence>
<feature type="compositionally biased region" description="Basic and acidic residues" evidence="1">
    <location>
        <begin position="76"/>
        <end position="88"/>
    </location>
</feature>
<reference evidence="2 3" key="1">
    <citation type="journal article" date="2023" name="Plants (Basel)">
        <title>Bridging the Gap: Combining Genomics and Transcriptomics Approaches to Understand Stylosanthes scabra, an Orphan Legume from the Brazilian Caatinga.</title>
        <authorList>
            <person name="Ferreira-Neto J.R.C."/>
            <person name="da Silva M.D."/>
            <person name="Binneck E."/>
            <person name="de Melo N.F."/>
            <person name="da Silva R.H."/>
            <person name="de Melo A.L.T.M."/>
            <person name="Pandolfi V."/>
            <person name="Bustamante F.O."/>
            <person name="Brasileiro-Vidal A.C."/>
            <person name="Benko-Iseppon A.M."/>
        </authorList>
    </citation>
    <scope>NUCLEOTIDE SEQUENCE [LARGE SCALE GENOMIC DNA]</scope>
    <source>
        <tissue evidence="2">Leaves</tissue>
    </source>
</reference>
<dbReference type="Proteomes" id="UP001341840">
    <property type="component" value="Unassembled WGS sequence"/>
</dbReference>
<feature type="compositionally biased region" description="Basic and acidic residues" evidence="1">
    <location>
        <begin position="110"/>
        <end position="123"/>
    </location>
</feature>
<feature type="compositionally biased region" description="Basic and acidic residues" evidence="1">
    <location>
        <begin position="33"/>
        <end position="60"/>
    </location>
</feature>
<evidence type="ECO:0000313" key="2">
    <source>
        <dbReference type="EMBL" id="MED6148335.1"/>
    </source>
</evidence>
<dbReference type="EMBL" id="JASCZI010090998">
    <property type="protein sequence ID" value="MED6148335.1"/>
    <property type="molecule type" value="Genomic_DNA"/>
</dbReference>
<comment type="caution">
    <text evidence="2">The sequence shown here is derived from an EMBL/GenBank/DDBJ whole genome shotgun (WGS) entry which is preliminary data.</text>
</comment>
<feature type="region of interest" description="Disordered" evidence="1">
    <location>
        <begin position="100"/>
        <end position="123"/>
    </location>
</feature>
<evidence type="ECO:0000313" key="3">
    <source>
        <dbReference type="Proteomes" id="UP001341840"/>
    </source>
</evidence>
<keyword evidence="3" id="KW-1185">Reference proteome</keyword>